<organism evidence="1 2">
    <name type="scientific">Cyclotella atomus</name>
    <dbReference type="NCBI Taxonomy" id="382360"/>
    <lineage>
        <taxon>Eukaryota</taxon>
        <taxon>Sar</taxon>
        <taxon>Stramenopiles</taxon>
        <taxon>Ochrophyta</taxon>
        <taxon>Bacillariophyta</taxon>
        <taxon>Coscinodiscophyceae</taxon>
        <taxon>Thalassiosirophycidae</taxon>
        <taxon>Stephanodiscales</taxon>
        <taxon>Stephanodiscaceae</taxon>
        <taxon>Cyclotella</taxon>
    </lineage>
</organism>
<evidence type="ECO:0000313" key="2">
    <source>
        <dbReference type="Proteomes" id="UP001530400"/>
    </source>
</evidence>
<sequence length="59" mass="6988">MEKIHTLQSRRVRNAIQDEDFISRYVKRSIPKSEEVPNLIYEAIQPNEIFFSSSVRSSF</sequence>
<accession>A0ABD3N4Y8</accession>
<reference evidence="1 2" key="1">
    <citation type="submission" date="2024-10" db="EMBL/GenBank/DDBJ databases">
        <title>Updated reference genomes for cyclostephanoid diatoms.</title>
        <authorList>
            <person name="Roberts W.R."/>
            <person name="Alverson A.J."/>
        </authorList>
    </citation>
    <scope>NUCLEOTIDE SEQUENCE [LARGE SCALE GENOMIC DNA]</scope>
    <source>
        <strain evidence="1 2">AJA010-31</strain>
    </source>
</reference>
<name>A0ABD3N4Y8_9STRA</name>
<evidence type="ECO:0000313" key="1">
    <source>
        <dbReference type="EMBL" id="KAL3771121.1"/>
    </source>
</evidence>
<dbReference type="Proteomes" id="UP001530400">
    <property type="component" value="Unassembled WGS sequence"/>
</dbReference>
<protein>
    <submittedName>
        <fullName evidence="1">Uncharacterized protein</fullName>
    </submittedName>
</protein>
<keyword evidence="2" id="KW-1185">Reference proteome</keyword>
<dbReference type="EMBL" id="JALLPJ020001294">
    <property type="protein sequence ID" value="KAL3771121.1"/>
    <property type="molecule type" value="Genomic_DNA"/>
</dbReference>
<gene>
    <name evidence="1" type="ORF">ACHAWO_005137</name>
</gene>
<dbReference type="AlphaFoldDB" id="A0ABD3N4Y8"/>
<proteinExistence type="predicted"/>
<comment type="caution">
    <text evidence="1">The sequence shown here is derived from an EMBL/GenBank/DDBJ whole genome shotgun (WGS) entry which is preliminary data.</text>
</comment>